<proteinExistence type="predicted"/>
<accession>A0ABQ9G4R5</accession>
<comment type="caution">
    <text evidence="1">The sequence shown here is derived from an EMBL/GenBank/DDBJ whole genome shotgun (WGS) entry which is preliminary data.</text>
</comment>
<evidence type="ECO:0000313" key="2">
    <source>
        <dbReference type="Proteomes" id="UP001159363"/>
    </source>
</evidence>
<reference evidence="1 2" key="1">
    <citation type="submission" date="2023-02" db="EMBL/GenBank/DDBJ databases">
        <title>LHISI_Scaffold_Assembly.</title>
        <authorList>
            <person name="Stuart O.P."/>
            <person name="Cleave R."/>
            <person name="Magrath M.J.L."/>
            <person name="Mikheyev A.S."/>
        </authorList>
    </citation>
    <scope>NUCLEOTIDE SEQUENCE [LARGE SCALE GENOMIC DNA]</scope>
    <source>
        <strain evidence="1">Daus_M_001</strain>
        <tissue evidence="1">Leg muscle</tissue>
    </source>
</reference>
<keyword evidence="2" id="KW-1185">Reference proteome</keyword>
<protein>
    <submittedName>
        <fullName evidence="1">Uncharacterized protein</fullName>
    </submittedName>
</protein>
<gene>
    <name evidence="1" type="ORF">PR048_031258</name>
</gene>
<evidence type="ECO:0000313" key="1">
    <source>
        <dbReference type="EMBL" id="KAJ8867456.1"/>
    </source>
</evidence>
<dbReference type="Proteomes" id="UP001159363">
    <property type="component" value="Chromosome 14"/>
</dbReference>
<name>A0ABQ9G4R5_9NEOP</name>
<sequence length="645" mass="72349">MDEAEENLESSGVYHVTGRQREFRMSLVITSAEYFIEGGGAVVVPPLCSQQGRRPLGPDFKVLRPRQWFWLGYWARVPERKLLIFGWANQNYVTPVPNVCDSLGKYVKAWFTTGRIAVTVRHGSCAEELTAMFSNLLIHKFAEQVLCMGAPDIVHEGNCCKARTATAYQITKFHHCIRAIALLRPVRRFCGSPSLREPPSTTLHSMPLDFYHIEVQALGPNCLSAKWFNTLPMSCRGYRVVIVGVVRLRDNDDSYVDVIFGVIVHGMFLPGTRKLLLGARIREVGTQWCCGHSFRLLPRLTVSDFSQESHSRTLHCLPQLRSVFAPFPPHFACIGAELSPAESPSHSPENFRQNYTRADCADYTNGWKRGKQGFCRRDTAPARCPEMGACRPPHVLLVFSLRHRGQGKDWHAYSRGKSFARGLRMMFHKQGSVTAYGYREMFAAGKKKDDVSHDRARGAGGQTAWKRGITHCCALARCSGTNAGDGCTHPPSTPIVMQTRGAMAQIDVRPSVAAPRLRWHSQPGNYTFPTVAAFARDFTPRRVGRYPSPSTPNPATIHNHFAATCQSMRELSPLNYAYKRWYIAEKIDCFEELMKVKRWEDAGGNAGMQGQGKREIPEKIRRPAAYSPARFLYVKIRGATPPGIA</sequence>
<organism evidence="1 2">
    <name type="scientific">Dryococelus australis</name>
    <dbReference type="NCBI Taxonomy" id="614101"/>
    <lineage>
        <taxon>Eukaryota</taxon>
        <taxon>Metazoa</taxon>
        <taxon>Ecdysozoa</taxon>
        <taxon>Arthropoda</taxon>
        <taxon>Hexapoda</taxon>
        <taxon>Insecta</taxon>
        <taxon>Pterygota</taxon>
        <taxon>Neoptera</taxon>
        <taxon>Polyneoptera</taxon>
        <taxon>Phasmatodea</taxon>
        <taxon>Verophasmatodea</taxon>
        <taxon>Anareolatae</taxon>
        <taxon>Phasmatidae</taxon>
        <taxon>Eurycanthinae</taxon>
        <taxon>Dryococelus</taxon>
    </lineage>
</organism>
<dbReference type="EMBL" id="JARBHB010000015">
    <property type="protein sequence ID" value="KAJ8867456.1"/>
    <property type="molecule type" value="Genomic_DNA"/>
</dbReference>